<dbReference type="SUPFAM" id="SSF51735">
    <property type="entry name" value="NAD(P)-binding Rossmann-fold domains"/>
    <property type="match status" value="1"/>
</dbReference>
<evidence type="ECO:0000313" key="2">
    <source>
        <dbReference type="Proteomes" id="UP000007509"/>
    </source>
</evidence>
<dbReference type="RefSeq" id="WP_007845011.1">
    <property type="nucleotide sequence ID" value="NZ_AKJY01000063.1"/>
</dbReference>
<keyword evidence="2" id="KW-1185">Reference proteome</keyword>
<sequence length="255" mass="28590">MRKAGIIGYGWLGSRIAEALPGHDKIYTTTTSPDKVDLILSKGFHSTMVDFNDDGSDSMPDRWDVVADLDVLIITIPFSEKRSGADAVRNRFQKLASFIGGFNGQMFLMSSTGVYPDIPGVFVEDNLPSEEVLIESLAKKKYNQINILRLGGLMGDGRILKNFKVSNPDAVVNHIHYADICSVITRMVEKQIHSKLYNVVAPLHPTKREVLNIQNNILFIQSEFSGKKREISSLKMISELEFEFQYPDPGYFPIS</sequence>
<dbReference type="PATRIC" id="fig|1144316.3.peg.3015"/>
<gene>
    <name evidence="1" type="ORF">PMI13_02995</name>
</gene>
<evidence type="ECO:0000313" key="1">
    <source>
        <dbReference type="EMBL" id="EJL69986.1"/>
    </source>
</evidence>
<reference evidence="1 2" key="1">
    <citation type="journal article" date="2012" name="J. Bacteriol.">
        <title>Twenty-one genome sequences from Pseudomonas species and 19 genome sequences from diverse bacteria isolated from the rhizosphere and endosphere of Populus deltoides.</title>
        <authorList>
            <person name="Brown S.D."/>
            <person name="Utturkar S.M."/>
            <person name="Klingeman D.M."/>
            <person name="Johnson C.M."/>
            <person name="Martin S.L."/>
            <person name="Land M.L."/>
            <person name="Lu T.Y."/>
            <person name="Schadt C.W."/>
            <person name="Doktycz M.J."/>
            <person name="Pelletier D.A."/>
        </authorList>
    </citation>
    <scope>NUCLEOTIDE SEQUENCE [LARGE SCALE GENOMIC DNA]</scope>
    <source>
        <strain evidence="1 2">CF314</strain>
    </source>
</reference>
<dbReference type="Gene3D" id="3.40.50.720">
    <property type="entry name" value="NAD(P)-binding Rossmann-like Domain"/>
    <property type="match status" value="1"/>
</dbReference>
<comment type="caution">
    <text evidence="1">The sequence shown here is derived from an EMBL/GenBank/DDBJ whole genome shotgun (WGS) entry which is preliminary data.</text>
</comment>
<organism evidence="1 2">
    <name type="scientific">Chryseobacterium populi</name>
    <dbReference type="NCBI Taxonomy" id="1144316"/>
    <lineage>
        <taxon>Bacteria</taxon>
        <taxon>Pseudomonadati</taxon>
        <taxon>Bacteroidota</taxon>
        <taxon>Flavobacteriia</taxon>
        <taxon>Flavobacteriales</taxon>
        <taxon>Weeksellaceae</taxon>
        <taxon>Chryseobacterium group</taxon>
        <taxon>Chryseobacterium</taxon>
    </lineage>
</organism>
<dbReference type="InterPro" id="IPR036291">
    <property type="entry name" value="NAD(P)-bd_dom_sf"/>
</dbReference>
<dbReference type="OrthoDB" id="751203at2"/>
<dbReference type="AlphaFoldDB" id="J3CES4"/>
<name>J3CES4_9FLAO</name>
<dbReference type="EMBL" id="AKJY01000063">
    <property type="protein sequence ID" value="EJL69986.1"/>
    <property type="molecule type" value="Genomic_DNA"/>
</dbReference>
<protein>
    <submittedName>
        <fullName evidence="1">Uncharacterized protein</fullName>
    </submittedName>
</protein>
<proteinExistence type="predicted"/>
<accession>J3CES4</accession>
<dbReference type="Proteomes" id="UP000007509">
    <property type="component" value="Unassembled WGS sequence"/>
</dbReference>